<dbReference type="SUPFAM" id="SSF46785">
    <property type="entry name" value="Winged helix' DNA-binding domain"/>
    <property type="match status" value="1"/>
</dbReference>
<feature type="domain" description="HTH crp-type" evidence="5">
    <location>
        <begin position="169"/>
        <end position="237"/>
    </location>
</feature>
<dbReference type="Proteomes" id="UP000622405">
    <property type="component" value="Unassembled WGS sequence"/>
</dbReference>
<accession>A0ABR6YW44</accession>
<evidence type="ECO:0000256" key="3">
    <source>
        <dbReference type="ARBA" id="ARBA00023163"/>
    </source>
</evidence>
<dbReference type="InterPro" id="IPR018490">
    <property type="entry name" value="cNMP-bd_dom_sf"/>
</dbReference>
<protein>
    <submittedName>
        <fullName evidence="6">Helix-turn-helix domain-containing protein</fullName>
    </submittedName>
</protein>
<dbReference type="InterPro" id="IPR014710">
    <property type="entry name" value="RmlC-like_jellyroll"/>
</dbReference>
<keyword evidence="1" id="KW-0805">Transcription regulation</keyword>
<dbReference type="SMART" id="SM00100">
    <property type="entry name" value="cNMP"/>
    <property type="match status" value="1"/>
</dbReference>
<comment type="caution">
    <text evidence="6">The sequence shown here is derived from an EMBL/GenBank/DDBJ whole genome shotgun (WGS) entry which is preliminary data.</text>
</comment>
<dbReference type="InterPro" id="IPR000595">
    <property type="entry name" value="cNMP-bd_dom"/>
</dbReference>
<dbReference type="EMBL" id="WJBE01000005">
    <property type="protein sequence ID" value="MBC3899356.1"/>
    <property type="molecule type" value="Genomic_DNA"/>
</dbReference>
<dbReference type="InterPro" id="IPR012318">
    <property type="entry name" value="HTH_CRP"/>
</dbReference>
<dbReference type="CDD" id="cd00038">
    <property type="entry name" value="CAP_ED"/>
    <property type="match status" value="1"/>
</dbReference>
<dbReference type="PANTHER" id="PTHR24567">
    <property type="entry name" value="CRP FAMILY TRANSCRIPTIONAL REGULATORY PROTEIN"/>
    <property type="match status" value="1"/>
</dbReference>
<evidence type="ECO:0000313" key="7">
    <source>
        <dbReference type="Proteomes" id="UP000622405"/>
    </source>
</evidence>
<dbReference type="PANTHER" id="PTHR24567:SF58">
    <property type="entry name" value="CYCLIC AMP-BINDING REGULATORY PROTEIN"/>
    <property type="match status" value="1"/>
</dbReference>
<dbReference type="InterPro" id="IPR050397">
    <property type="entry name" value="Env_Response_Regulators"/>
</dbReference>
<dbReference type="Pfam" id="PF13545">
    <property type="entry name" value="HTH_Crp_2"/>
    <property type="match status" value="1"/>
</dbReference>
<keyword evidence="2" id="KW-0238">DNA-binding</keyword>
<sequence>MFGAAYLTEKKEGRLMEKFYGVLEKSPLFDNIKVDEYKVLMTCINGNIRKFSSDDYVFLAGSQISYVGIVLSGTVEIIKENPAGARLIMDVLGPANIFGEGIVCTKARIAPVSVRVKEAAQILFIPFERIIRTCGNACNFHFQLIQNMMMILGEKNFRMNSKIELLMLKGMREKLATYLIHESQKNNSRSFDIVLNRNELAEYLNVSRTTMSRELGRMKDEGLLDYYQNSFKILDLDTLKECLMV</sequence>
<reference evidence="6 7" key="1">
    <citation type="journal article" date="2020" name="mSystems">
        <title>Defining Genomic and Predicted Metabolic Features of the Acetobacterium Genus.</title>
        <authorList>
            <person name="Ross D.E."/>
            <person name="Marshall C.W."/>
            <person name="Gulliver D."/>
            <person name="May H.D."/>
            <person name="Norman R.S."/>
        </authorList>
    </citation>
    <scope>NUCLEOTIDE SEQUENCE [LARGE SCALE GENOMIC DNA]</scope>
    <source>
        <strain evidence="6 7">DSM 4132</strain>
    </source>
</reference>
<dbReference type="SUPFAM" id="SSF51206">
    <property type="entry name" value="cAMP-binding domain-like"/>
    <property type="match status" value="1"/>
</dbReference>
<proteinExistence type="predicted"/>
<name>A0ABR6YW44_9FIRM</name>
<keyword evidence="3" id="KW-0804">Transcription</keyword>
<evidence type="ECO:0000259" key="5">
    <source>
        <dbReference type="PROSITE" id="PS51063"/>
    </source>
</evidence>
<dbReference type="Gene3D" id="2.60.120.10">
    <property type="entry name" value="Jelly Rolls"/>
    <property type="match status" value="1"/>
</dbReference>
<dbReference type="PROSITE" id="PS51063">
    <property type="entry name" value="HTH_CRP_2"/>
    <property type="match status" value="1"/>
</dbReference>
<evidence type="ECO:0000256" key="2">
    <source>
        <dbReference type="ARBA" id="ARBA00023125"/>
    </source>
</evidence>
<dbReference type="PROSITE" id="PS50042">
    <property type="entry name" value="CNMP_BINDING_3"/>
    <property type="match status" value="1"/>
</dbReference>
<organism evidence="6 7">
    <name type="scientific">Acetobacterium malicum</name>
    <dbReference type="NCBI Taxonomy" id="52692"/>
    <lineage>
        <taxon>Bacteria</taxon>
        <taxon>Bacillati</taxon>
        <taxon>Bacillota</taxon>
        <taxon>Clostridia</taxon>
        <taxon>Eubacteriales</taxon>
        <taxon>Eubacteriaceae</taxon>
        <taxon>Acetobacterium</taxon>
    </lineage>
</organism>
<evidence type="ECO:0000256" key="1">
    <source>
        <dbReference type="ARBA" id="ARBA00023015"/>
    </source>
</evidence>
<dbReference type="InterPro" id="IPR036390">
    <property type="entry name" value="WH_DNA-bd_sf"/>
</dbReference>
<keyword evidence="7" id="KW-1185">Reference proteome</keyword>
<evidence type="ECO:0000313" key="6">
    <source>
        <dbReference type="EMBL" id="MBC3899356.1"/>
    </source>
</evidence>
<gene>
    <name evidence="6" type="ORF">GH811_06985</name>
</gene>
<feature type="domain" description="Cyclic nucleotide-binding" evidence="4">
    <location>
        <begin position="28"/>
        <end position="125"/>
    </location>
</feature>
<evidence type="ECO:0000259" key="4">
    <source>
        <dbReference type="PROSITE" id="PS50042"/>
    </source>
</evidence>
<dbReference type="Pfam" id="PF00027">
    <property type="entry name" value="cNMP_binding"/>
    <property type="match status" value="1"/>
</dbReference>